<organism evidence="1 2">
    <name type="scientific">Crocosphaera watsonii WH 0003</name>
    <dbReference type="NCBI Taxonomy" id="423471"/>
    <lineage>
        <taxon>Bacteria</taxon>
        <taxon>Bacillati</taxon>
        <taxon>Cyanobacteriota</taxon>
        <taxon>Cyanophyceae</taxon>
        <taxon>Oscillatoriophycideae</taxon>
        <taxon>Chroococcales</taxon>
        <taxon>Aphanothecaceae</taxon>
        <taxon>Crocosphaera</taxon>
    </lineage>
</organism>
<protein>
    <submittedName>
        <fullName evidence="1">Uncharacterized protein</fullName>
    </submittedName>
</protein>
<dbReference type="GeneID" id="88767016"/>
<comment type="caution">
    <text evidence="1">The sequence shown here is derived from an EMBL/GenBank/DDBJ whole genome shotgun (WGS) entry which is preliminary data.</text>
</comment>
<dbReference type="AlphaFoldDB" id="G5J7Q1"/>
<gene>
    <name evidence="1" type="ORF">CWATWH0003_3487</name>
</gene>
<evidence type="ECO:0000313" key="2">
    <source>
        <dbReference type="Proteomes" id="UP000003477"/>
    </source>
</evidence>
<dbReference type="RefSeq" id="WP_007311537.1">
    <property type="nucleotide sequence ID" value="NZ_AESD01000521.1"/>
</dbReference>
<proteinExistence type="predicted"/>
<sequence length="128" mass="14882">MTESITLETIQAFIYLIKQEDKSIFPDHFQSLSQLNQNLENLTSEEDFDVANIILDWCENYPNIKQALREACNKRKSTKDIVENEEQIPQNINHQNEEGIITNKILVRKTIETALKQQTQTADSENNE</sequence>
<accession>G5J7Q1</accession>
<dbReference type="Proteomes" id="UP000003477">
    <property type="component" value="Unassembled WGS sequence"/>
</dbReference>
<name>G5J7Q1_CROWT</name>
<dbReference type="EMBL" id="AESD01000521">
    <property type="protein sequence ID" value="EHJ11793.1"/>
    <property type="molecule type" value="Genomic_DNA"/>
</dbReference>
<reference evidence="1 2" key="1">
    <citation type="journal article" date="2011" name="Front. Microbiol.">
        <title>Two Strains of Crocosphaera watsonii with Highly Conserved Genomes are Distinguished by Strain-Specific Features.</title>
        <authorList>
            <person name="Bench S.R."/>
            <person name="Ilikchyan I.N."/>
            <person name="Tripp H.J."/>
            <person name="Zehr J.P."/>
        </authorList>
    </citation>
    <scope>NUCLEOTIDE SEQUENCE [LARGE SCALE GENOMIC DNA]</scope>
    <source>
        <strain evidence="1 2">WH 0003</strain>
    </source>
</reference>
<dbReference type="PATRIC" id="fig|423471.3.peg.3270"/>
<evidence type="ECO:0000313" key="1">
    <source>
        <dbReference type="EMBL" id="EHJ11793.1"/>
    </source>
</evidence>